<dbReference type="SMART" id="SM01267">
    <property type="entry name" value="LAG1_DNAbind"/>
    <property type="match status" value="1"/>
</dbReference>
<dbReference type="InterPro" id="IPR040159">
    <property type="entry name" value="CLS_fam"/>
</dbReference>
<dbReference type="InterPro" id="IPR015351">
    <property type="entry name" value="RBP-J/Cbf11/Cbf12_DNA-bd"/>
</dbReference>
<dbReference type="OrthoDB" id="5600360at2759"/>
<evidence type="ECO:0000259" key="9">
    <source>
        <dbReference type="SMART" id="SM01268"/>
    </source>
</evidence>
<keyword evidence="11" id="KW-1185">Reference proteome</keyword>
<dbReference type="Pfam" id="PF09271">
    <property type="entry name" value="LAG1-DNAbind"/>
    <property type="match status" value="1"/>
</dbReference>
<protein>
    <submittedName>
        <fullName evidence="10">Uncharacterized protein</fullName>
    </submittedName>
</protein>
<dbReference type="Pfam" id="PF20144">
    <property type="entry name" value="TIG_SUH"/>
    <property type="match status" value="1"/>
</dbReference>
<dbReference type="Gene3D" id="2.80.10.50">
    <property type="match status" value="1"/>
</dbReference>
<comment type="similarity">
    <text evidence="2">Belongs to the Su(H) family.</text>
</comment>
<dbReference type="GO" id="GO:0005634">
    <property type="term" value="C:nucleus"/>
    <property type="evidence" value="ECO:0007669"/>
    <property type="project" value="UniProtKB-SubCell"/>
</dbReference>
<dbReference type="Proteomes" id="UP000242180">
    <property type="component" value="Unassembled WGS sequence"/>
</dbReference>
<dbReference type="SUPFAM" id="SSF110217">
    <property type="entry name" value="DNA-binding protein LAG-1 (CSL)"/>
    <property type="match status" value="1"/>
</dbReference>
<evidence type="ECO:0000256" key="6">
    <source>
        <dbReference type="ARBA" id="ARBA00023242"/>
    </source>
</evidence>
<dbReference type="AlphaFoldDB" id="A0A1X2HLA8"/>
<dbReference type="InterPro" id="IPR015350">
    <property type="entry name" value="Beta-trefoil_DNA-bd_dom"/>
</dbReference>
<feature type="domain" description="Beta-trefoil DNA-binding" evidence="9">
    <location>
        <begin position="276"/>
        <end position="407"/>
    </location>
</feature>
<organism evidence="10 11">
    <name type="scientific">Syncephalastrum racemosum</name>
    <name type="common">Filamentous fungus</name>
    <dbReference type="NCBI Taxonomy" id="13706"/>
    <lineage>
        <taxon>Eukaryota</taxon>
        <taxon>Fungi</taxon>
        <taxon>Fungi incertae sedis</taxon>
        <taxon>Mucoromycota</taxon>
        <taxon>Mucoromycotina</taxon>
        <taxon>Mucoromycetes</taxon>
        <taxon>Mucorales</taxon>
        <taxon>Syncephalastraceae</taxon>
        <taxon>Syncephalastrum</taxon>
    </lineage>
</organism>
<dbReference type="InterPro" id="IPR013783">
    <property type="entry name" value="Ig-like_fold"/>
</dbReference>
<proteinExistence type="inferred from homology"/>
<dbReference type="InterPro" id="IPR008967">
    <property type="entry name" value="p53-like_TF_DNA-bd_sf"/>
</dbReference>
<feature type="compositionally biased region" description="Polar residues" evidence="7">
    <location>
        <begin position="1"/>
        <end position="11"/>
    </location>
</feature>
<keyword evidence="4" id="KW-0238">DNA-binding</keyword>
<dbReference type="SUPFAM" id="SSF49417">
    <property type="entry name" value="p53-like transcription factors"/>
    <property type="match status" value="1"/>
</dbReference>
<dbReference type="EMBL" id="MCGN01000002">
    <property type="protein sequence ID" value="ORZ00141.1"/>
    <property type="molecule type" value="Genomic_DNA"/>
</dbReference>
<reference evidence="10 11" key="1">
    <citation type="submission" date="2016-07" db="EMBL/GenBank/DDBJ databases">
        <title>Pervasive Adenine N6-methylation of Active Genes in Fungi.</title>
        <authorList>
            <consortium name="DOE Joint Genome Institute"/>
            <person name="Mondo S.J."/>
            <person name="Dannebaum R.O."/>
            <person name="Kuo R.C."/>
            <person name="Labutti K."/>
            <person name="Haridas S."/>
            <person name="Kuo A."/>
            <person name="Salamov A."/>
            <person name="Ahrendt S.R."/>
            <person name="Lipzen A."/>
            <person name="Sullivan W."/>
            <person name="Andreopoulos W.B."/>
            <person name="Clum A."/>
            <person name="Lindquist E."/>
            <person name="Daum C."/>
            <person name="Ramamoorthy G.K."/>
            <person name="Gryganskyi A."/>
            <person name="Culley D."/>
            <person name="Magnuson J.K."/>
            <person name="James T.Y."/>
            <person name="O'Malley M.A."/>
            <person name="Stajich J.E."/>
            <person name="Spatafora J.W."/>
            <person name="Visel A."/>
            <person name="Grigoriev I.V."/>
        </authorList>
    </citation>
    <scope>NUCLEOTIDE SEQUENCE [LARGE SCALE GENOMIC DNA]</scope>
    <source>
        <strain evidence="10 11">NRRL 2496</strain>
    </source>
</reference>
<evidence type="ECO:0000313" key="11">
    <source>
        <dbReference type="Proteomes" id="UP000242180"/>
    </source>
</evidence>
<evidence type="ECO:0000313" key="10">
    <source>
        <dbReference type="EMBL" id="ORZ00141.1"/>
    </source>
</evidence>
<dbReference type="STRING" id="13706.A0A1X2HLA8"/>
<sequence length="538" mass="59091">MSPLMTYTSSPILGKRKSQDDHIYHRRRSATPDTTTTTPTLVDDTSWTTALLSGLLAPMDNKQLDLPLFDDALLDYPVSTPPSAVIPEEYFMGDEWMSMMFNRKEDEGEEDMTLASSPSSDASSVMLNGRTTGEQKLVDDIRQQLESEATDAWCTIMILTSKVAQKSYGSEKRFLCPPPTTLLMGAGWQHAVRLNIATNDSPQPHTDSGVPVDWHMEDMVGKVVSKQLHVHEKKKQVHVSVSAHLPSGDCIGSFASKDIKVISKPSKKRQTKHTELCIPQGSTISLFNRIRSQTVSTKYLGVRGGSFVVRPGAWDPFMIWALDASPASVIQYNQRVVLQCGELVSPVLVTRRIDKGGKITTSGQNEPVTQLHRMAFELENGAGYLTCLNDAVVFGERGDAHEDTAIWTLIGTECATYSFYCPPDVHTLTPFPRVEQMRIVDHALLCLDGVNLQGLTVWLGSQRCMTTNTDDGVCALIPNLFNDTALTSSTVHPTTAIPATTPTTTTSTITDPAAAVPVLLARESDGVVYRTDHFYTPL</sequence>
<dbReference type="OMA" id="CTIMILT"/>
<dbReference type="GO" id="GO:0000978">
    <property type="term" value="F:RNA polymerase II cis-regulatory region sequence-specific DNA binding"/>
    <property type="evidence" value="ECO:0007669"/>
    <property type="project" value="InterPro"/>
</dbReference>
<evidence type="ECO:0000256" key="5">
    <source>
        <dbReference type="ARBA" id="ARBA00023163"/>
    </source>
</evidence>
<dbReference type="Gene3D" id="2.60.40.1450">
    <property type="entry name" value="LAG1, DNA binding domain"/>
    <property type="match status" value="1"/>
</dbReference>
<dbReference type="InterPro" id="IPR038007">
    <property type="entry name" value="RBP-Jkappa_IPT"/>
</dbReference>
<keyword evidence="3" id="KW-0805">Transcription regulation</keyword>
<keyword evidence="6" id="KW-0539">Nucleus</keyword>
<evidence type="ECO:0000256" key="7">
    <source>
        <dbReference type="SAM" id="MobiDB-lite"/>
    </source>
</evidence>
<evidence type="ECO:0000256" key="2">
    <source>
        <dbReference type="ARBA" id="ARBA00009704"/>
    </source>
</evidence>
<dbReference type="Gene3D" id="2.60.40.10">
    <property type="entry name" value="Immunoglobulins"/>
    <property type="match status" value="1"/>
</dbReference>
<comment type="subcellular location">
    <subcellularLocation>
        <location evidence="1">Nucleus</location>
    </subcellularLocation>
</comment>
<dbReference type="InterPro" id="IPR036358">
    <property type="entry name" value="BTD_sf"/>
</dbReference>
<evidence type="ECO:0000256" key="3">
    <source>
        <dbReference type="ARBA" id="ARBA00023015"/>
    </source>
</evidence>
<dbReference type="GO" id="GO:0001228">
    <property type="term" value="F:DNA-binding transcription activator activity, RNA polymerase II-specific"/>
    <property type="evidence" value="ECO:0007669"/>
    <property type="project" value="InterPro"/>
</dbReference>
<comment type="caution">
    <text evidence="10">The sequence shown here is derived from an EMBL/GenBank/DDBJ whole genome shotgun (WGS) entry which is preliminary data.</text>
</comment>
<feature type="domain" description="RBP-J/Cbf11/Cbf12 DNA binding" evidence="8">
    <location>
        <begin position="155"/>
        <end position="275"/>
    </location>
</feature>
<feature type="region of interest" description="Disordered" evidence="7">
    <location>
        <begin position="1"/>
        <end position="38"/>
    </location>
</feature>
<evidence type="ECO:0000256" key="4">
    <source>
        <dbReference type="ARBA" id="ARBA00023125"/>
    </source>
</evidence>
<dbReference type="InterPro" id="IPR037095">
    <property type="entry name" value="RBP-J/Cbf11_DNA-bd_sf"/>
</dbReference>
<gene>
    <name evidence="10" type="ORF">BCR43DRAFT_484736</name>
</gene>
<evidence type="ECO:0000256" key="1">
    <source>
        <dbReference type="ARBA" id="ARBA00004123"/>
    </source>
</evidence>
<evidence type="ECO:0000259" key="8">
    <source>
        <dbReference type="SMART" id="SM01267"/>
    </source>
</evidence>
<dbReference type="InParanoid" id="A0A1X2HLA8"/>
<dbReference type="SMART" id="SM01268">
    <property type="entry name" value="BTD"/>
    <property type="match status" value="1"/>
</dbReference>
<name>A0A1X2HLA8_SYNRA</name>
<dbReference type="PANTHER" id="PTHR10665">
    <property type="entry name" value="RECOMBINING BINDING PROTEIN SUPPRESSOR OF HAIRLESS"/>
    <property type="match status" value="1"/>
</dbReference>
<accession>A0A1X2HLA8</accession>
<keyword evidence="5" id="KW-0804">Transcription</keyword>